<name>A0A9W6GW31_9HYPH</name>
<dbReference type="RefSeq" id="WP_281803973.1">
    <property type="nucleotide sequence ID" value="NZ_BSEC01000001.1"/>
</dbReference>
<dbReference type="InterPro" id="IPR013321">
    <property type="entry name" value="Arc_rbn_hlx_hlx"/>
</dbReference>
<dbReference type="SUPFAM" id="SSF47598">
    <property type="entry name" value="Ribbon-helix-helix"/>
    <property type="match status" value="1"/>
</dbReference>
<sequence length="62" mass="7110">MLKTRSKIKELRVRAPLEVCDWVKREAESYGVSLAAVVVDALEDHIKRMEAEKSAKRPSKTR</sequence>
<evidence type="ECO:0000313" key="1">
    <source>
        <dbReference type="EMBL" id="GLI93940.1"/>
    </source>
</evidence>
<organism evidence="1 2">
    <name type="scientific">Methylocystis echinoides</name>
    <dbReference type="NCBI Taxonomy" id="29468"/>
    <lineage>
        <taxon>Bacteria</taxon>
        <taxon>Pseudomonadati</taxon>
        <taxon>Pseudomonadota</taxon>
        <taxon>Alphaproteobacteria</taxon>
        <taxon>Hyphomicrobiales</taxon>
        <taxon>Methylocystaceae</taxon>
        <taxon>Methylocystis</taxon>
    </lineage>
</organism>
<reference evidence="1" key="1">
    <citation type="journal article" date="2023" name="Int. J. Syst. Evol. Microbiol.">
        <title>Methylocystis iwaonis sp. nov., a type II methane-oxidizing bacterium from surface soil of a rice paddy field in Japan, and emended description of the genus Methylocystis (ex Whittenbury et al. 1970) Bowman et al. 1993.</title>
        <authorList>
            <person name="Kaise H."/>
            <person name="Sawadogo J.B."/>
            <person name="Alam M.S."/>
            <person name="Ueno C."/>
            <person name="Dianou D."/>
            <person name="Shinjo R."/>
            <person name="Asakawa S."/>
        </authorList>
    </citation>
    <scope>NUCLEOTIDE SEQUENCE</scope>
    <source>
        <strain evidence="1">LMG27198</strain>
    </source>
</reference>
<dbReference type="EMBL" id="BSEC01000001">
    <property type="protein sequence ID" value="GLI93940.1"/>
    <property type="molecule type" value="Genomic_DNA"/>
</dbReference>
<protein>
    <submittedName>
        <fullName evidence="1">Uncharacterized protein</fullName>
    </submittedName>
</protein>
<dbReference type="GO" id="GO:0006355">
    <property type="term" value="P:regulation of DNA-templated transcription"/>
    <property type="evidence" value="ECO:0007669"/>
    <property type="project" value="InterPro"/>
</dbReference>
<accession>A0A9W6GW31</accession>
<gene>
    <name evidence="1" type="ORF">LMG27198_29320</name>
</gene>
<proteinExistence type="predicted"/>
<dbReference type="InterPro" id="IPR010985">
    <property type="entry name" value="Ribbon_hlx_hlx"/>
</dbReference>
<evidence type="ECO:0000313" key="2">
    <source>
        <dbReference type="Proteomes" id="UP001144323"/>
    </source>
</evidence>
<keyword evidence="2" id="KW-1185">Reference proteome</keyword>
<dbReference type="Proteomes" id="UP001144323">
    <property type="component" value="Unassembled WGS sequence"/>
</dbReference>
<comment type="caution">
    <text evidence="1">The sequence shown here is derived from an EMBL/GenBank/DDBJ whole genome shotgun (WGS) entry which is preliminary data.</text>
</comment>
<dbReference type="Gene3D" id="1.10.1220.10">
    <property type="entry name" value="Met repressor-like"/>
    <property type="match status" value="1"/>
</dbReference>
<dbReference type="AlphaFoldDB" id="A0A9W6GW31"/>